<organism evidence="1 2">
    <name type="scientific">candidate division WOR_3 bacterium SM23_42</name>
    <dbReference type="NCBI Taxonomy" id="1703779"/>
    <lineage>
        <taxon>Bacteria</taxon>
        <taxon>Bacteria division WOR-3</taxon>
    </lineage>
</organism>
<dbReference type="Proteomes" id="UP000051373">
    <property type="component" value="Unassembled WGS sequence"/>
</dbReference>
<evidence type="ECO:0008006" key="3">
    <source>
        <dbReference type="Google" id="ProtNLM"/>
    </source>
</evidence>
<reference evidence="1 2" key="1">
    <citation type="journal article" date="2015" name="Microbiome">
        <title>Genomic resolution of linkages in carbon, nitrogen, and sulfur cycling among widespread estuary sediment bacteria.</title>
        <authorList>
            <person name="Baker B.J."/>
            <person name="Lazar C.S."/>
            <person name="Teske A.P."/>
            <person name="Dick G.J."/>
        </authorList>
    </citation>
    <scope>NUCLEOTIDE SEQUENCE [LARGE SCALE GENOMIC DNA]</scope>
    <source>
        <strain evidence="1">SM23_42</strain>
    </source>
</reference>
<evidence type="ECO:0000313" key="1">
    <source>
        <dbReference type="EMBL" id="KPK63798.1"/>
    </source>
</evidence>
<dbReference type="AlphaFoldDB" id="A0A0S8FST7"/>
<dbReference type="EMBL" id="LJUJ01000008">
    <property type="protein sequence ID" value="KPK63798.1"/>
    <property type="molecule type" value="Genomic_DNA"/>
</dbReference>
<protein>
    <recommendedName>
        <fullName evidence="3">GWxTD domain-containing protein</fullName>
    </recommendedName>
</protein>
<sequence length="431" mass="50091">MKIKKYRFLLVFVALIVTYCAVNVLAAPYYRLLENERVKYLGLKGIDSVAADQYMNMESTKERTAFYENYWLGNDDERALFEERSAFAFRQFGRVAPVSDDRIQVYVKYGEARREVITPEKKVGVSSSVVVHPAEIWTYKSEGLVFDFVRMARAYELISQSEFGDRVVIPYLREIASDTVVNIEAKEPLDFLLSYGRFRQQKNLTRLELYLSMQIEDTTGMSFFRDIKVYNRSDSLVSHTRHILAPEDGEAGVFVDESNLWLKPEEYRVEVELVDIENKRRGSKELSVNLIEYQDDAKEISDLIPAQLIDMSFTHEKFDKPVGRVIPTLQHVLPVHRLFYLYSEAYNLETSNGMYRIRTTYEVYNKEQMRQEVVDVMIKDWIEPGNIAYIGTEYHPMDLSPGNYIIVSKVKDLISGKERSAVSEFRLVGTD</sequence>
<gene>
    <name evidence="1" type="ORF">AMJ83_04910</name>
</gene>
<evidence type="ECO:0000313" key="2">
    <source>
        <dbReference type="Proteomes" id="UP000051373"/>
    </source>
</evidence>
<comment type="caution">
    <text evidence="1">The sequence shown here is derived from an EMBL/GenBank/DDBJ whole genome shotgun (WGS) entry which is preliminary data.</text>
</comment>
<accession>A0A0S8FST7</accession>
<name>A0A0S8FST7_UNCW3</name>
<proteinExistence type="predicted"/>